<gene>
    <name evidence="1" type="ORF">T4D_6239</name>
</gene>
<dbReference type="EMBL" id="JYDT01000123">
    <property type="protein sequence ID" value="KRY84066.1"/>
    <property type="molecule type" value="Genomic_DNA"/>
</dbReference>
<accession>A0A0V1FDU6</accession>
<keyword evidence="2" id="KW-1185">Reference proteome</keyword>
<name>A0A0V1FDU6_TRIPS</name>
<dbReference type="Proteomes" id="UP000054995">
    <property type="component" value="Unassembled WGS sequence"/>
</dbReference>
<proteinExistence type="predicted"/>
<comment type="caution">
    <text evidence="1">The sequence shown here is derived from an EMBL/GenBank/DDBJ whole genome shotgun (WGS) entry which is preliminary data.</text>
</comment>
<evidence type="ECO:0000313" key="1">
    <source>
        <dbReference type="EMBL" id="KRY84066.1"/>
    </source>
</evidence>
<dbReference type="AlphaFoldDB" id="A0A0V1FDU6"/>
<sequence>MYTKIEKHTGQNYQFYRKRLDITVDRIRFIFQFALAFGVEFYCQQNGSTCEGIVYILTDFLTLSLTPSVDECTAL</sequence>
<protein>
    <submittedName>
        <fullName evidence="1">Uncharacterized protein</fullName>
    </submittedName>
</protein>
<reference evidence="1 2" key="1">
    <citation type="submission" date="2015-01" db="EMBL/GenBank/DDBJ databases">
        <title>Evolution of Trichinella species and genotypes.</title>
        <authorList>
            <person name="Korhonen P.K."/>
            <person name="Edoardo P."/>
            <person name="Giuseppe L.R."/>
            <person name="Gasser R.B."/>
        </authorList>
    </citation>
    <scope>NUCLEOTIDE SEQUENCE [LARGE SCALE GENOMIC DNA]</scope>
    <source>
        <strain evidence="1">ISS470</strain>
    </source>
</reference>
<evidence type="ECO:0000313" key="2">
    <source>
        <dbReference type="Proteomes" id="UP000054995"/>
    </source>
</evidence>
<organism evidence="1 2">
    <name type="scientific">Trichinella pseudospiralis</name>
    <name type="common">Parasitic roundworm</name>
    <dbReference type="NCBI Taxonomy" id="6337"/>
    <lineage>
        <taxon>Eukaryota</taxon>
        <taxon>Metazoa</taxon>
        <taxon>Ecdysozoa</taxon>
        <taxon>Nematoda</taxon>
        <taxon>Enoplea</taxon>
        <taxon>Dorylaimia</taxon>
        <taxon>Trichinellida</taxon>
        <taxon>Trichinellidae</taxon>
        <taxon>Trichinella</taxon>
    </lineage>
</organism>